<dbReference type="Pfam" id="PF15691">
    <property type="entry name" value="PPP1R32"/>
    <property type="match status" value="1"/>
</dbReference>
<organism evidence="2 3">
    <name type="scientific">Sus scrofa</name>
    <name type="common">Pig</name>
    <dbReference type="NCBI Taxonomy" id="9823"/>
    <lineage>
        <taxon>Eukaryota</taxon>
        <taxon>Metazoa</taxon>
        <taxon>Chordata</taxon>
        <taxon>Craniata</taxon>
        <taxon>Vertebrata</taxon>
        <taxon>Euteleostomi</taxon>
        <taxon>Mammalia</taxon>
        <taxon>Eutheria</taxon>
        <taxon>Laurasiatheria</taxon>
        <taxon>Artiodactyla</taxon>
        <taxon>Suina</taxon>
        <taxon>Suidae</taxon>
        <taxon>Sus</taxon>
    </lineage>
</organism>
<reference evidence="2" key="3">
    <citation type="submission" date="2025-08" db="UniProtKB">
        <authorList>
            <consortium name="Ensembl"/>
        </authorList>
    </citation>
    <scope>IDENTIFICATION</scope>
</reference>
<evidence type="ECO:0000313" key="2">
    <source>
        <dbReference type="Ensembl" id="ENSSSCP00000068708.1"/>
    </source>
</evidence>
<dbReference type="GeneTree" id="ENSGT00940000170324"/>
<dbReference type="Ensembl" id="ENSSSCT00000072438.2">
    <property type="protein sequence ID" value="ENSSSCP00000068708.1"/>
    <property type="gene ID" value="ENSSSCG00000050990.2"/>
</dbReference>
<evidence type="ECO:0000313" key="3">
    <source>
        <dbReference type="Proteomes" id="UP000008227"/>
    </source>
</evidence>
<protein>
    <submittedName>
        <fullName evidence="2">Uncharacterized protein</fullName>
    </submittedName>
</protein>
<accession>A0A5G2QV41</accession>
<dbReference type="PANTHER" id="PTHR34349:SF1">
    <property type="entry name" value="PROTEIN PHOSPHATASE 1 REGULATORY SUBUNIT 32"/>
    <property type="match status" value="1"/>
</dbReference>
<reference evidence="3" key="1">
    <citation type="submission" date="2009-11" db="EMBL/GenBank/DDBJ databases">
        <authorList>
            <consortium name="Porcine genome sequencing project"/>
        </authorList>
    </citation>
    <scope>NUCLEOTIDE SEQUENCE [LARGE SCALE GENOMIC DNA]</scope>
    <source>
        <strain evidence="3">Duroc</strain>
    </source>
</reference>
<feature type="compositionally biased region" description="Polar residues" evidence="1">
    <location>
        <begin position="95"/>
        <end position="107"/>
    </location>
</feature>
<evidence type="ECO:0000256" key="1">
    <source>
        <dbReference type="SAM" id="MobiDB-lite"/>
    </source>
</evidence>
<proteinExistence type="predicted"/>
<feature type="region of interest" description="Disordered" evidence="1">
    <location>
        <begin position="87"/>
        <end position="107"/>
    </location>
</feature>
<dbReference type="PaxDb" id="9823-ENSSSCP00000013913"/>
<dbReference type="PANTHER" id="PTHR34349">
    <property type="entry name" value="PROTEIN PHOSPHATASE 1 REGULATORY SUBUNIT 32"/>
    <property type="match status" value="1"/>
</dbReference>
<dbReference type="GlyGen" id="A0A5G2QV41">
    <property type="glycosylation" value="1 site"/>
</dbReference>
<dbReference type="Bgee" id="ENSSSCG00000050990">
    <property type="expression patterns" value="Expressed in testis and 19 other cell types or tissues"/>
</dbReference>
<dbReference type="AlphaFoldDB" id="A0A5G2QV41"/>
<sequence length="107" mass="11888">RFLLEKDTGCLGVQRPAHPPKLSLCHRYFENIPKCLDREGWTRGGIQPQKPGSRALNQPVTCTEAVPSPTESLRRLHPHVGRSLISADPLYRASPHSSHGSRFTAPN</sequence>
<keyword evidence="3" id="KW-1185">Reference proteome</keyword>
<dbReference type="InParanoid" id="A0A5G2QV41"/>
<dbReference type="InterPro" id="IPR031410">
    <property type="entry name" value="SAXO4"/>
</dbReference>
<reference evidence="2" key="2">
    <citation type="journal article" date="2020" name="Gigascience">
        <title>An improved pig reference genome sequence to enable pig genetics and genomics research.</title>
        <authorList>
            <person name="Warr A."/>
            <person name="Affara N."/>
            <person name="Aken B."/>
            <person name="Beiki H."/>
            <person name="Bickhart D.M."/>
            <person name="Billis K."/>
            <person name="Chow W."/>
            <person name="Eory L."/>
            <person name="Finlayson H.A."/>
            <person name="Flicek P."/>
            <person name="Giron C.G."/>
            <person name="Griffin D.K."/>
            <person name="Hall R."/>
            <person name="Hannum G."/>
            <person name="Hourlier T."/>
            <person name="Howe K."/>
            <person name="Hume D.A."/>
            <person name="Izuogu O."/>
            <person name="Kim K."/>
            <person name="Koren S."/>
            <person name="Liu H."/>
            <person name="Manchanda N."/>
            <person name="Martin F.J."/>
            <person name="Nonneman D.J."/>
            <person name="O'Connor R.E."/>
            <person name="Phillippy A.M."/>
            <person name="Rohrer G.A."/>
            <person name="Rosen B.D."/>
            <person name="Rund L.A."/>
            <person name="Sargent C.A."/>
            <person name="Schook L.B."/>
            <person name="Schroeder S.G."/>
            <person name="Schwartz A.S."/>
            <person name="Skinner B.M."/>
            <person name="Talbot R."/>
            <person name="Tseng E."/>
            <person name="Tuggle C.K."/>
            <person name="Watson M."/>
            <person name="Smith T.P.L."/>
            <person name="Archibald A.L."/>
        </authorList>
    </citation>
    <scope>NUCLEOTIDE SEQUENCE [LARGE SCALE GENOMIC DNA]</scope>
    <source>
        <strain evidence="2">Duroc</strain>
    </source>
</reference>
<name>A0A5G2QV41_PIG</name>
<reference evidence="2" key="4">
    <citation type="submission" date="2025-09" db="UniProtKB">
        <authorList>
            <consortium name="Ensembl"/>
        </authorList>
    </citation>
    <scope>IDENTIFICATION</scope>
</reference>
<dbReference type="Proteomes" id="UP000008227">
    <property type="component" value="Chromosome 2"/>
</dbReference>